<sequence>EPGVIERIFVDDAISTDELLTDVAAELRDRPYDFQLTDIRGSGYYGPYHSLIVAEAIKKRLRQRVTECSELSLARAAEQMLPLLFARLIEKDGNIARRAAADVLRDSRVYGLLVFPASILTPTPYATQIRHPPSLGSEEAKHHRPLFRCLTERLSPSSPGPLEQHQRELLSLRLCFMRHRFMRLRFVLPPSSPGLMEQHHPELLSLLICFVLPPSSPGSMEQHQPELLSLSLRVVLPPSSPGPLELEPHHRLPFLRMQLHPPLSPAGPRQPLAPQAAAPAQPQGWKPPVEWRSTGRYPVKEGTQPIEQGGFGTVYHCIDRLLPNFEVAKKRQQWDEGDPVPNRYILREVAALRRCNGHNNVIHLKDVIYNADPAGPYVDIILPLTTASLDKVIRVNRAGVDVITAKTFLQQVVAGLSWIHKRGWIHCDLKPENVLVFKDYTCRITDFGLAKVKNPAQRLARPCGTIGYRPPEELFNNHFADESMDIWPLGTIYAELRKGGRLFDASSNLACFKSMIEVTGIDRRTVYEFPEADASIDGARSFALCKADPTRLWLLTRTNCRSSCPSSSWSPNDVHPRKASVSIRPGRSTLRQIEPF</sequence>
<dbReference type="Gene3D" id="3.30.200.20">
    <property type="entry name" value="Phosphorylase Kinase, domain 1"/>
    <property type="match status" value="1"/>
</dbReference>
<keyword evidence="1" id="KW-0808">Transferase</keyword>
<dbReference type="InterPro" id="IPR000719">
    <property type="entry name" value="Prot_kinase_dom"/>
</dbReference>
<feature type="non-terminal residue" evidence="6">
    <location>
        <position position="1"/>
    </location>
</feature>
<accession>A0ABN7IUR7</accession>
<feature type="domain" description="Protein kinase" evidence="5">
    <location>
        <begin position="300"/>
        <end position="596"/>
    </location>
</feature>
<evidence type="ECO:0000313" key="7">
    <source>
        <dbReference type="Proteomes" id="UP000836402"/>
    </source>
</evidence>
<comment type="caution">
    <text evidence="6">The sequence shown here is derived from an EMBL/GenBank/DDBJ whole genome shotgun (WGS) entry which is preliminary data.</text>
</comment>
<evidence type="ECO:0000256" key="2">
    <source>
        <dbReference type="ARBA" id="ARBA00022741"/>
    </source>
</evidence>
<dbReference type="Pfam" id="PF00069">
    <property type="entry name" value="Pkinase"/>
    <property type="match status" value="1"/>
</dbReference>
<dbReference type="PANTHER" id="PTHR24055">
    <property type="entry name" value="MITOGEN-ACTIVATED PROTEIN KINASE"/>
    <property type="match status" value="1"/>
</dbReference>
<evidence type="ECO:0000256" key="3">
    <source>
        <dbReference type="ARBA" id="ARBA00022840"/>
    </source>
</evidence>
<protein>
    <recommendedName>
        <fullName evidence="5">Protein kinase domain-containing protein</fullName>
    </recommendedName>
</protein>
<gene>
    <name evidence="6" type="ORF">JKIAZH3_G5734</name>
</gene>
<dbReference type="CDD" id="cd00180">
    <property type="entry name" value="PKc"/>
    <property type="match status" value="1"/>
</dbReference>
<dbReference type="InterPro" id="IPR050117">
    <property type="entry name" value="MAPK"/>
</dbReference>
<dbReference type="EMBL" id="CAJHJG010003282">
    <property type="protein sequence ID" value="CAD6929179.1"/>
    <property type="molecule type" value="Genomic_DNA"/>
</dbReference>
<feature type="compositionally biased region" description="Low complexity" evidence="4">
    <location>
        <begin position="266"/>
        <end position="283"/>
    </location>
</feature>
<dbReference type="Proteomes" id="UP000836402">
    <property type="component" value="Unassembled WGS sequence"/>
</dbReference>
<dbReference type="SUPFAM" id="SSF56112">
    <property type="entry name" value="Protein kinase-like (PK-like)"/>
    <property type="match status" value="1"/>
</dbReference>
<name>A0ABN7IUR7_9BASI</name>
<keyword evidence="1" id="KW-0723">Serine/threonine-protein kinase</keyword>
<dbReference type="Pfam" id="PF14474">
    <property type="entry name" value="RTC4"/>
    <property type="match status" value="1"/>
</dbReference>
<keyword evidence="3" id="KW-0067">ATP-binding</keyword>
<dbReference type="Gene3D" id="1.10.510.10">
    <property type="entry name" value="Transferase(Phosphotransferase) domain 1"/>
    <property type="match status" value="1"/>
</dbReference>
<keyword evidence="2" id="KW-0547">Nucleotide-binding</keyword>
<evidence type="ECO:0000256" key="4">
    <source>
        <dbReference type="SAM" id="MobiDB-lite"/>
    </source>
</evidence>
<evidence type="ECO:0000259" key="5">
    <source>
        <dbReference type="PROSITE" id="PS50011"/>
    </source>
</evidence>
<reference evidence="6" key="1">
    <citation type="submission" date="2020-10" db="EMBL/GenBank/DDBJ databases">
        <authorList>
            <person name="Sedaghatjoo S."/>
        </authorList>
    </citation>
    <scope>NUCLEOTIDE SEQUENCE</scope>
    <source>
        <strain evidence="6">AZH3</strain>
    </source>
</reference>
<keyword evidence="7" id="KW-1185">Reference proteome</keyword>
<dbReference type="InterPro" id="IPR011009">
    <property type="entry name" value="Kinase-like_dom_sf"/>
</dbReference>
<feature type="region of interest" description="Disordered" evidence="4">
    <location>
        <begin position="263"/>
        <end position="289"/>
    </location>
</feature>
<evidence type="ECO:0000313" key="6">
    <source>
        <dbReference type="EMBL" id="CAD6929179.1"/>
    </source>
</evidence>
<proteinExistence type="predicted"/>
<keyword evidence="1" id="KW-0418">Kinase</keyword>
<dbReference type="InterPro" id="IPR028094">
    <property type="entry name" value="RTC4_C"/>
</dbReference>
<evidence type="ECO:0000256" key="1">
    <source>
        <dbReference type="ARBA" id="ARBA00022527"/>
    </source>
</evidence>
<dbReference type="PROSITE" id="PS50011">
    <property type="entry name" value="PROTEIN_KINASE_DOM"/>
    <property type="match status" value="1"/>
</dbReference>
<dbReference type="SMART" id="SM00220">
    <property type="entry name" value="S_TKc"/>
    <property type="match status" value="1"/>
</dbReference>
<organism evidence="6 7">
    <name type="scientific">Tilletia caries</name>
    <name type="common">wheat bunt fungus</name>
    <dbReference type="NCBI Taxonomy" id="13290"/>
    <lineage>
        <taxon>Eukaryota</taxon>
        <taxon>Fungi</taxon>
        <taxon>Dikarya</taxon>
        <taxon>Basidiomycota</taxon>
        <taxon>Ustilaginomycotina</taxon>
        <taxon>Exobasidiomycetes</taxon>
        <taxon>Tilletiales</taxon>
        <taxon>Tilletiaceae</taxon>
        <taxon>Tilletia</taxon>
    </lineage>
</organism>